<dbReference type="Proteomes" id="UP001177670">
    <property type="component" value="Unassembled WGS sequence"/>
</dbReference>
<evidence type="ECO:0000313" key="3">
    <source>
        <dbReference type="Proteomes" id="UP001177670"/>
    </source>
</evidence>
<accession>A0AA40FGL5</accession>
<organism evidence="2 3">
    <name type="scientific">Melipona bicolor</name>
    <dbReference type="NCBI Taxonomy" id="60889"/>
    <lineage>
        <taxon>Eukaryota</taxon>
        <taxon>Metazoa</taxon>
        <taxon>Ecdysozoa</taxon>
        <taxon>Arthropoda</taxon>
        <taxon>Hexapoda</taxon>
        <taxon>Insecta</taxon>
        <taxon>Pterygota</taxon>
        <taxon>Neoptera</taxon>
        <taxon>Endopterygota</taxon>
        <taxon>Hymenoptera</taxon>
        <taxon>Apocrita</taxon>
        <taxon>Aculeata</taxon>
        <taxon>Apoidea</taxon>
        <taxon>Anthophila</taxon>
        <taxon>Apidae</taxon>
        <taxon>Melipona</taxon>
    </lineage>
</organism>
<evidence type="ECO:0000313" key="2">
    <source>
        <dbReference type="EMBL" id="KAK1118663.1"/>
    </source>
</evidence>
<feature type="compositionally biased region" description="Basic residues" evidence="1">
    <location>
        <begin position="145"/>
        <end position="154"/>
    </location>
</feature>
<name>A0AA40FGL5_9HYME</name>
<protein>
    <submittedName>
        <fullName evidence="2">Uncharacterized protein</fullName>
    </submittedName>
</protein>
<gene>
    <name evidence="2" type="ORF">K0M31_014967</name>
</gene>
<dbReference type="AlphaFoldDB" id="A0AA40FGL5"/>
<proteinExistence type="predicted"/>
<evidence type="ECO:0000256" key="1">
    <source>
        <dbReference type="SAM" id="MobiDB-lite"/>
    </source>
</evidence>
<reference evidence="2" key="1">
    <citation type="submission" date="2021-10" db="EMBL/GenBank/DDBJ databases">
        <title>Melipona bicolor Genome sequencing and assembly.</title>
        <authorList>
            <person name="Araujo N.S."/>
            <person name="Arias M.C."/>
        </authorList>
    </citation>
    <scope>NUCLEOTIDE SEQUENCE</scope>
    <source>
        <strain evidence="2">USP_2M_L1-L4_2017</strain>
        <tissue evidence="2">Whole body</tissue>
    </source>
</reference>
<keyword evidence="3" id="KW-1185">Reference proteome</keyword>
<sequence>MRWHSENNNCLVLRPGTEVPSHRWRNEKRPASWTRVDGSAKNVQHRTSLSMLSMSSKCSRKSGDRREEAASCLFPHPRVGFFELTTRTEFTVVESGLDGHLRWERTISRWSRRTKTLESLESGPPGDAGSPPEVEDACSVSSSSARRRSCPSVA</sequence>
<dbReference type="EMBL" id="JAHYIQ010000042">
    <property type="protein sequence ID" value="KAK1118663.1"/>
    <property type="molecule type" value="Genomic_DNA"/>
</dbReference>
<feature type="region of interest" description="Disordered" evidence="1">
    <location>
        <begin position="114"/>
        <end position="154"/>
    </location>
</feature>
<comment type="caution">
    <text evidence="2">The sequence shown here is derived from an EMBL/GenBank/DDBJ whole genome shotgun (WGS) entry which is preliminary data.</text>
</comment>